<reference evidence="2" key="2">
    <citation type="submission" date="2020-11" db="EMBL/GenBank/DDBJ databases">
        <authorList>
            <consortium name="DOE Joint Genome Institute"/>
            <person name="Kuo A."/>
            <person name="Miyauchi S."/>
            <person name="Kiss E."/>
            <person name="Drula E."/>
            <person name="Kohler A."/>
            <person name="Sanchez-Garcia M."/>
            <person name="Andreopoulos B."/>
            <person name="Barry K.W."/>
            <person name="Bonito G."/>
            <person name="Buee M."/>
            <person name="Carver A."/>
            <person name="Chen C."/>
            <person name="Cichocki N."/>
            <person name="Clum A."/>
            <person name="Culley D."/>
            <person name="Crous P.W."/>
            <person name="Fauchery L."/>
            <person name="Girlanda M."/>
            <person name="Hayes R."/>
            <person name="Keri Z."/>
            <person name="Labutti K."/>
            <person name="Lipzen A."/>
            <person name="Lombard V."/>
            <person name="Magnuson J."/>
            <person name="Maillard F."/>
            <person name="Morin E."/>
            <person name="Murat C."/>
            <person name="Nolan M."/>
            <person name="Ohm R."/>
            <person name="Pangilinan J."/>
            <person name="Pereira M."/>
            <person name="Perotto S."/>
            <person name="Peter M."/>
            <person name="Riley R."/>
            <person name="Sitrit Y."/>
            <person name="Stielow B."/>
            <person name="Szollosi G."/>
            <person name="Zifcakova L."/>
            <person name="Stursova M."/>
            <person name="Spatafora J.W."/>
            <person name="Tedersoo L."/>
            <person name="Vaario L.-M."/>
            <person name="Yamada A."/>
            <person name="Yan M."/>
            <person name="Wang P."/>
            <person name="Xu J."/>
            <person name="Bruns T."/>
            <person name="Baldrian P."/>
            <person name="Vilgalys R."/>
            <person name="Henrissat B."/>
            <person name="Grigoriev I.V."/>
            <person name="Hibbett D."/>
            <person name="Nagy L.G."/>
            <person name="Martin F.M."/>
        </authorList>
    </citation>
    <scope>NUCLEOTIDE SEQUENCE</scope>
    <source>
        <strain evidence="2">UH-Tt-Lm1</strain>
    </source>
</reference>
<name>A0A9P6H9Z0_9AGAM</name>
<evidence type="ECO:0000313" key="2">
    <source>
        <dbReference type="EMBL" id="KAF9782272.1"/>
    </source>
</evidence>
<dbReference type="Proteomes" id="UP000736335">
    <property type="component" value="Unassembled WGS sequence"/>
</dbReference>
<evidence type="ECO:0000313" key="3">
    <source>
        <dbReference type="Proteomes" id="UP000736335"/>
    </source>
</evidence>
<proteinExistence type="predicted"/>
<dbReference type="AlphaFoldDB" id="A0A9P6H9Z0"/>
<evidence type="ECO:0000256" key="1">
    <source>
        <dbReference type="SAM" id="MobiDB-lite"/>
    </source>
</evidence>
<accession>A0A9P6H9Z0</accession>
<feature type="region of interest" description="Disordered" evidence="1">
    <location>
        <begin position="367"/>
        <end position="391"/>
    </location>
</feature>
<gene>
    <name evidence="2" type="ORF">BJ322DRAFT_1022709</name>
</gene>
<keyword evidence="3" id="KW-1185">Reference proteome</keyword>
<comment type="caution">
    <text evidence="2">The sequence shown here is derived from an EMBL/GenBank/DDBJ whole genome shotgun (WGS) entry which is preliminary data.</text>
</comment>
<sequence>MPFADYRLRPKGKRAFIHSILHVHGPIKTVAGYSCISTPPTRNVHPSTKGGYVYVKCTMRIDGRQKLRMGLPIAFFAHVGSEKDLGKNPASRLSDFSPTDLVSNFFLKGIRVMRLVRNQSKLPSFISSLHPLTKTALNFPTSAYGTLSLFLLLYPYKLKSAQQDGVRIGTCVEFRIPVTLLSIGLSPRYRLLVHVSIVLAILFRPGGVDHPPIVPNPSRRPIMCNSTDCVTYAIQLPPGARFENPAHGGRRWSHCCTPGGWGEQGIGPGFTKGELHRVPQTHRIDASIKSPRRIRARLEIHVLPASPLSAKGLFTFIVITVRTRTSENVVETGNVYPQPFARSMGQYKSRERNAGARTITYNTWGLRDPVQPSHNTVAHHPDPESLWHPKR</sequence>
<dbReference type="EMBL" id="WIUZ02000012">
    <property type="protein sequence ID" value="KAF9782272.1"/>
    <property type="molecule type" value="Genomic_DNA"/>
</dbReference>
<protein>
    <submittedName>
        <fullName evidence="2">Uncharacterized protein</fullName>
    </submittedName>
</protein>
<reference evidence="2" key="1">
    <citation type="journal article" date="2020" name="Nat. Commun.">
        <title>Large-scale genome sequencing of mycorrhizal fungi provides insights into the early evolution of symbiotic traits.</title>
        <authorList>
            <person name="Miyauchi S."/>
            <person name="Kiss E."/>
            <person name="Kuo A."/>
            <person name="Drula E."/>
            <person name="Kohler A."/>
            <person name="Sanchez-Garcia M."/>
            <person name="Morin E."/>
            <person name="Andreopoulos B."/>
            <person name="Barry K.W."/>
            <person name="Bonito G."/>
            <person name="Buee M."/>
            <person name="Carver A."/>
            <person name="Chen C."/>
            <person name="Cichocki N."/>
            <person name="Clum A."/>
            <person name="Culley D."/>
            <person name="Crous P.W."/>
            <person name="Fauchery L."/>
            <person name="Girlanda M."/>
            <person name="Hayes R.D."/>
            <person name="Keri Z."/>
            <person name="LaButti K."/>
            <person name="Lipzen A."/>
            <person name="Lombard V."/>
            <person name="Magnuson J."/>
            <person name="Maillard F."/>
            <person name="Murat C."/>
            <person name="Nolan M."/>
            <person name="Ohm R.A."/>
            <person name="Pangilinan J."/>
            <person name="Pereira M.F."/>
            <person name="Perotto S."/>
            <person name="Peter M."/>
            <person name="Pfister S."/>
            <person name="Riley R."/>
            <person name="Sitrit Y."/>
            <person name="Stielow J.B."/>
            <person name="Szollosi G."/>
            <person name="Zifcakova L."/>
            <person name="Stursova M."/>
            <person name="Spatafora J.W."/>
            <person name="Tedersoo L."/>
            <person name="Vaario L.M."/>
            <person name="Yamada A."/>
            <person name="Yan M."/>
            <person name="Wang P."/>
            <person name="Xu J."/>
            <person name="Bruns T."/>
            <person name="Baldrian P."/>
            <person name="Vilgalys R."/>
            <person name="Dunand C."/>
            <person name="Henrissat B."/>
            <person name="Grigoriev I.V."/>
            <person name="Hibbett D."/>
            <person name="Nagy L.G."/>
            <person name="Martin F.M."/>
        </authorList>
    </citation>
    <scope>NUCLEOTIDE SEQUENCE</scope>
    <source>
        <strain evidence="2">UH-Tt-Lm1</strain>
    </source>
</reference>
<feature type="compositionally biased region" description="Basic and acidic residues" evidence="1">
    <location>
        <begin position="379"/>
        <end position="391"/>
    </location>
</feature>
<organism evidence="2 3">
    <name type="scientific">Thelephora terrestris</name>
    <dbReference type="NCBI Taxonomy" id="56493"/>
    <lineage>
        <taxon>Eukaryota</taxon>
        <taxon>Fungi</taxon>
        <taxon>Dikarya</taxon>
        <taxon>Basidiomycota</taxon>
        <taxon>Agaricomycotina</taxon>
        <taxon>Agaricomycetes</taxon>
        <taxon>Thelephorales</taxon>
        <taxon>Thelephoraceae</taxon>
        <taxon>Thelephora</taxon>
    </lineage>
</organism>